<dbReference type="Proteomes" id="UP000289340">
    <property type="component" value="Chromosome 5"/>
</dbReference>
<feature type="signal peptide" evidence="3">
    <location>
        <begin position="1"/>
        <end position="25"/>
    </location>
</feature>
<feature type="compositionally biased region" description="Low complexity" evidence="1">
    <location>
        <begin position="55"/>
        <end position="72"/>
    </location>
</feature>
<evidence type="ECO:0000256" key="1">
    <source>
        <dbReference type="SAM" id="MobiDB-lite"/>
    </source>
</evidence>
<proteinExistence type="predicted"/>
<name>A0A445KQL1_GLYSO</name>
<evidence type="ECO:0000256" key="3">
    <source>
        <dbReference type="SAM" id="SignalP"/>
    </source>
</evidence>
<feature type="chain" id="PRO_5019545562" evidence="3">
    <location>
        <begin position="26"/>
        <end position="477"/>
    </location>
</feature>
<evidence type="ECO:0000256" key="2">
    <source>
        <dbReference type="SAM" id="Phobius"/>
    </source>
</evidence>
<feature type="compositionally biased region" description="Polar residues" evidence="1">
    <location>
        <begin position="169"/>
        <end position="188"/>
    </location>
</feature>
<sequence length="477" mass="53592">MAQLNHREVLLFYVLLFLSVSVCFSATWLEPQHSRTMLDAEKEEQEKPLKKKTTTHSNKTNTKPTSSISSKNQTKTIKSDNLISSRNQTKTIKSNLVSSKNQTKTVKSNLVSSKNQTKTTKLPSNNIFSKTKNQTKPLKPSSTNSPSKTKPTDTALSKKLNSKTKKLNVTSKSPPSKPGTTVSISSNKKTLDLARPTNKTTKATATNKQAKTTTTTNKKQQTQKKPTKQKAPPSWIMEELEEEDDDLVSEFTDLPNKFHRTLLPDLERISTTSKAYITKANNEMTKGFKPYVGKKYAPTLATIISCAFILIPLLLVSLLCTRIKAYFSLQKILIFIQIYLSIYFTILCVTSFFTGFEPLRFLYSTSQSTYLCLQVLQTLAYVFYLLLLLMYLVLLFSTDCGLASKFLGLAQVFVGFAVGLHYYVTVFHRVVLQQPPKTNWKIHAIYATCFLLICVLAGADRRKKTYVEDGGGEGKKN</sequence>
<reference evidence="4 5" key="1">
    <citation type="submission" date="2018-09" db="EMBL/GenBank/DDBJ databases">
        <title>A high-quality reference genome of wild soybean provides a powerful tool to mine soybean genomes.</title>
        <authorList>
            <person name="Xie M."/>
            <person name="Chung C.Y.L."/>
            <person name="Li M.-W."/>
            <person name="Wong F.-L."/>
            <person name="Chan T.-F."/>
            <person name="Lam H.-M."/>
        </authorList>
    </citation>
    <scope>NUCLEOTIDE SEQUENCE [LARGE SCALE GENOMIC DNA]</scope>
    <source>
        <strain evidence="5">cv. W05</strain>
        <tissue evidence="4">Hypocotyl of etiolated seedlings</tissue>
    </source>
</reference>
<feature type="compositionally biased region" description="Low complexity" evidence="1">
    <location>
        <begin position="135"/>
        <end position="149"/>
    </location>
</feature>
<organism evidence="4 5">
    <name type="scientific">Glycine soja</name>
    <name type="common">Wild soybean</name>
    <dbReference type="NCBI Taxonomy" id="3848"/>
    <lineage>
        <taxon>Eukaryota</taxon>
        <taxon>Viridiplantae</taxon>
        <taxon>Streptophyta</taxon>
        <taxon>Embryophyta</taxon>
        <taxon>Tracheophyta</taxon>
        <taxon>Spermatophyta</taxon>
        <taxon>Magnoliopsida</taxon>
        <taxon>eudicotyledons</taxon>
        <taxon>Gunneridae</taxon>
        <taxon>Pentapetalae</taxon>
        <taxon>rosids</taxon>
        <taxon>fabids</taxon>
        <taxon>Fabales</taxon>
        <taxon>Fabaceae</taxon>
        <taxon>Papilionoideae</taxon>
        <taxon>50 kb inversion clade</taxon>
        <taxon>NPAAA clade</taxon>
        <taxon>indigoferoid/millettioid clade</taxon>
        <taxon>Phaseoleae</taxon>
        <taxon>Glycine</taxon>
        <taxon>Glycine subgen. Soja</taxon>
    </lineage>
</organism>
<feature type="compositionally biased region" description="Low complexity" evidence="1">
    <location>
        <begin position="196"/>
        <end position="220"/>
    </location>
</feature>
<evidence type="ECO:0000313" key="5">
    <source>
        <dbReference type="Proteomes" id="UP000289340"/>
    </source>
</evidence>
<keyword evidence="2" id="KW-0812">Transmembrane</keyword>
<dbReference type="AlphaFoldDB" id="A0A445KQL1"/>
<dbReference type="EMBL" id="QZWG01000005">
    <property type="protein sequence ID" value="RZC12981.1"/>
    <property type="molecule type" value="Genomic_DNA"/>
</dbReference>
<feature type="compositionally biased region" description="Basic and acidic residues" evidence="1">
    <location>
        <begin position="37"/>
        <end position="48"/>
    </location>
</feature>
<dbReference type="Gramene" id="XM_028377332.1">
    <property type="protein sequence ID" value="XP_028233133.1"/>
    <property type="gene ID" value="LOC114413117"/>
</dbReference>
<feature type="transmembrane region" description="Helical" evidence="2">
    <location>
        <begin position="440"/>
        <end position="459"/>
    </location>
</feature>
<evidence type="ECO:0000313" key="4">
    <source>
        <dbReference type="EMBL" id="RZC12981.1"/>
    </source>
</evidence>
<feature type="transmembrane region" description="Helical" evidence="2">
    <location>
        <begin position="373"/>
        <end position="394"/>
    </location>
</feature>
<dbReference type="PANTHER" id="PTHR35310:SF1">
    <property type="entry name" value="CELL WALL INTEGRITY_STRESS RESPONSE COMPONENT-LIKE PROTEIN"/>
    <property type="match status" value="1"/>
</dbReference>
<gene>
    <name evidence="4" type="ORF">D0Y65_012630</name>
</gene>
<keyword evidence="2" id="KW-0472">Membrane</keyword>
<keyword evidence="3" id="KW-0732">Signal</keyword>
<keyword evidence="5" id="KW-1185">Reference proteome</keyword>
<dbReference type="PANTHER" id="PTHR35310">
    <property type="entry name" value="CELL WALL INTEGRITY/STRESS RESPONSE COMPONENT-LIKE PROTEIN"/>
    <property type="match status" value="1"/>
</dbReference>
<feature type="transmembrane region" description="Helical" evidence="2">
    <location>
        <begin position="296"/>
        <end position="320"/>
    </location>
</feature>
<feature type="compositionally biased region" description="Polar residues" evidence="1">
    <location>
        <begin position="73"/>
        <end position="134"/>
    </location>
</feature>
<comment type="caution">
    <text evidence="4">The sequence shown here is derived from an EMBL/GenBank/DDBJ whole genome shotgun (WGS) entry which is preliminary data.</text>
</comment>
<accession>A0A445KQL1</accession>
<feature type="transmembrane region" description="Helical" evidence="2">
    <location>
        <begin position="332"/>
        <end position="353"/>
    </location>
</feature>
<feature type="region of interest" description="Disordered" evidence="1">
    <location>
        <begin position="37"/>
        <end position="233"/>
    </location>
</feature>
<feature type="transmembrane region" description="Helical" evidence="2">
    <location>
        <begin position="406"/>
        <end position="424"/>
    </location>
</feature>
<keyword evidence="2" id="KW-1133">Transmembrane helix</keyword>
<protein>
    <submittedName>
        <fullName evidence="4">Uncharacterized protein</fullName>
    </submittedName>
</protein>